<dbReference type="GO" id="GO:0005886">
    <property type="term" value="C:plasma membrane"/>
    <property type="evidence" value="ECO:0007669"/>
    <property type="project" value="UniProtKB-SubCell"/>
</dbReference>
<feature type="transmembrane region" description="Helical" evidence="1">
    <location>
        <begin position="181"/>
        <end position="205"/>
    </location>
</feature>
<dbReference type="EMBL" id="RYYR01000036">
    <property type="protein sequence ID" value="RUL47794.1"/>
    <property type="molecule type" value="Genomic_DNA"/>
</dbReference>
<dbReference type="PANTHER" id="PTHR43471">
    <property type="entry name" value="ABC TRANSPORTER PERMEASE"/>
    <property type="match status" value="1"/>
</dbReference>
<dbReference type="Pfam" id="PF12679">
    <property type="entry name" value="ABC2_membrane_2"/>
    <property type="match status" value="1"/>
</dbReference>
<protein>
    <submittedName>
        <fullName evidence="2">ABC transporter permease</fullName>
    </submittedName>
</protein>
<feature type="transmembrane region" description="Helical" evidence="1">
    <location>
        <begin position="153"/>
        <end position="174"/>
    </location>
</feature>
<feature type="transmembrane region" description="Helical" evidence="1">
    <location>
        <begin position="21"/>
        <end position="42"/>
    </location>
</feature>
<feature type="transmembrane region" description="Helical" evidence="1">
    <location>
        <begin position="229"/>
        <end position="250"/>
    </location>
</feature>
<keyword evidence="1" id="KW-0812">Transmembrane</keyword>
<keyword evidence="3" id="KW-1185">Reference proteome</keyword>
<reference evidence="2 3" key="1">
    <citation type="submission" date="2018-12" db="EMBL/GenBank/DDBJ databases">
        <title>Lysinibacillus antri sp. nov., isolated from a cave soil.</title>
        <authorList>
            <person name="Narsing Rao M.P."/>
            <person name="Zhang H."/>
            <person name="Dong Z.-Y."/>
            <person name="Niu X.-K."/>
            <person name="Zhang K."/>
            <person name="Fang B.-Z."/>
            <person name="Kang Y.-Q."/>
            <person name="Xiao M."/>
            <person name="Li W.-J."/>
        </authorList>
    </citation>
    <scope>NUCLEOTIDE SEQUENCE [LARGE SCALE GENOMIC DNA]</scope>
    <source>
        <strain evidence="2 3">SYSU K30002</strain>
    </source>
</reference>
<keyword evidence="1" id="KW-1133">Transmembrane helix</keyword>
<gene>
    <name evidence="2" type="ORF">EK386_17830</name>
</gene>
<name>A0A432L7N8_9BACI</name>
<organism evidence="2 3">
    <name type="scientific">Lysinibacillus antri</name>
    <dbReference type="NCBI Taxonomy" id="2498145"/>
    <lineage>
        <taxon>Bacteria</taxon>
        <taxon>Bacillati</taxon>
        <taxon>Bacillota</taxon>
        <taxon>Bacilli</taxon>
        <taxon>Bacillales</taxon>
        <taxon>Bacillaceae</taxon>
        <taxon>Lysinibacillus</taxon>
    </lineage>
</organism>
<keyword evidence="1" id="KW-0472">Membrane</keyword>
<accession>A0A432L7N8</accession>
<feature type="transmembrane region" description="Helical" evidence="1">
    <location>
        <begin position="68"/>
        <end position="90"/>
    </location>
</feature>
<dbReference type="Proteomes" id="UP000287910">
    <property type="component" value="Unassembled WGS sequence"/>
</dbReference>
<feature type="transmembrane region" description="Helical" evidence="1">
    <location>
        <begin position="111"/>
        <end position="133"/>
    </location>
</feature>
<dbReference type="RefSeq" id="WP_126660534.1">
    <property type="nucleotide sequence ID" value="NZ_RYYR01000036.1"/>
</dbReference>
<proteinExistence type="predicted"/>
<evidence type="ECO:0000313" key="2">
    <source>
        <dbReference type="EMBL" id="RUL47794.1"/>
    </source>
</evidence>
<dbReference type="GO" id="GO:0140359">
    <property type="term" value="F:ABC-type transporter activity"/>
    <property type="evidence" value="ECO:0007669"/>
    <property type="project" value="InterPro"/>
</dbReference>
<comment type="caution">
    <text evidence="2">The sequence shown here is derived from an EMBL/GenBank/DDBJ whole genome shotgun (WGS) entry which is preliminary data.</text>
</comment>
<sequence>MSQFSVLVQKELRESWRSFKLLWIPLVFILLGVSDPLLNYFMMDILKAVGGMPEGFEMVMPEFTPADILAASTGQFQSVGLIVLITAFVGSVSRERQNGTATLLYVRPISYVSLFLSKWVVAVLVAIVSIVAGYAASTYYTIILYGTVEWDRFFAMVGTYIIWICLVMAITLAMSASFKTVVAATITIILVLVGLIIDSFIGSFWSVSPWKLANFALALLSDYYDKTDFVITLGLSIGLIVLFIIIGIVMSKRNASTTKI</sequence>
<evidence type="ECO:0000313" key="3">
    <source>
        <dbReference type="Proteomes" id="UP000287910"/>
    </source>
</evidence>
<evidence type="ECO:0000256" key="1">
    <source>
        <dbReference type="SAM" id="Phobius"/>
    </source>
</evidence>
<dbReference type="AlphaFoldDB" id="A0A432L7N8"/>